<dbReference type="PATRIC" id="fig|217031.6.peg.4586"/>
<dbReference type="InterPro" id="IPR050695">
    <property type="entry name" value="N-acetylmuramoyl_amidase_3"/>
</dbReference>
<dbReference type="Gene3D" id="3.40.630.40">
    <property type="entry name" value="Zn-dependent exopeptidases"/>
    <property type="match status" value="1"/>
</dbReference>
<accession>A0A177ZI92</accession>
<dbReference type="GO" id="GO:0009253">
    <property type="term" value="P:peptidoglycan catabolic process"/>
    <property type="evidence" value="ECO:0007669"/>
    <property type="project" value="InterPro"/>
</dbReference>
<evidence type="ECO:0000313" key="4">
    <source>
        <dbReference type="Proteomes" id="UP000077881"/>
    </source>
</evidence>
<dbReference type="PANTHER" id="PTHR30404:SF0">
    <property type="entry name" value="N-ACETYLMURAMOYL-L-ALANINE AMIDASE AMIC"/>
    <property type="match status" value="1"/>
</dbReference>
<dbReference type="SUPFAM" id="SSF53187">
    <property type="entry name" value="Zn-dependent exopeptidases"/>
    <property type="match status" value="1"/>
</dbReference>
<protein>
    <recommendedName>
        <fullName evidence="2">MurNAc-LAA domain-containing protein</fullName>
    </recommendedName>
</protein>
<sequence>MNGKTVSGFIHKKHIGNQKVVFVDPGHGGNDSGAVGNGLREKDINLDISKRVADQLRAAGYIAIISRDNDHFISLANRTEHANSIGADIFVSVHVNAGGGTGIETWMMSKGPESEKSKVLADNLQKEMINQTKTTSRGVKDGNLHVNRESNMPSALVEVGFIDRKSDADKLKQTSYKHKLATGIVQGIKKYFRIFN</sequence>
<evidence type="ECO:0000256" key="1">
    <source>
        <dbReference type="ARBA" id="ARBA00022801"/>
    </source>
</evidence>
<dbReference type="STRING" id="217031.ABB05_21105"/>
<gene>
    <name evidence="3" type="ORF">ABB05_21105</name>
</gene>
<keyword evidence="4" id="KW-1185">Reference proteome</keyword>
<dbReference type="EMBL" id="LDJR01000060">
    <property type="protein sequence ID" value="OAK67681.1"/>
    <property type="molecule type" value="Genomic_DNA"/>
</dbReference>
<dbReference type="CDD" id="cd02696">
    <property type="entry name" value="MurNAc-LAA"/>
    <property type="match status" value="1"/>
</dbReference>
<feature type="domain" description="MurNAc-LAA" evidence="2">
    <location>
        <begin position="79"/>
        <end position="189"/>
    </location>
</feature>
<evidence type="ECO:0000313" key="3">
    <source>
        <dbReference type="EMBL" id="OAK67681.1"/>
    </source>
</evidence>
<proteinExistence type="predicted"/>
<dbReference type="InterPro" id="IPR002508">
    <property type="entry name" value="MurNAc-LAA_cat"/>
</dbReference>
<dbReference type="Proteomes" id="UP000077881">
    <property type="component" value="Unassembled WGS sequence"/>
</dbReference>
<dbReference type="Pfam" id="PF01520">
    <property type="entry name" value="Amidase_3"/>
    <property type="match status" value="1"/>
</dbReference>
<dbReference type="AlphaFoldDB" id="A0A177ZI92"/>
<name>A0A177ZI92_9BACI</name>
<dbReference type="SMART" id="SM00646">
    <property type="entry name" value="Ami_3"/>
    <property type="match status" value="1"/>
</dbReference>
<dbReference type="GO" id="GO:0008745">
    <property type="term" value="F:N-acetylmuramoyl-L-alanine amidase activity"/>
    <property type="evidence" value="ECO:0007669"/>
    <property type="project" value="InterPro"/>
</dbReference>
<dbReference type="GO" id="GO:0030288">
    <property type="term" value="C:outer membrane-bounded periplasmic space"/>
    <property type="evidence" value="ECO:0007669"/>
    <property type="project" value="TreeGrafter"/>
</dbReference>
<dbReference type="PANTHER" id="PTHR30404">
    <property type="entry name" value="N-ACETYLMURAMOYL-L-ALANINE AMIDASE"/>
    <property type="match status" value="1"/>
</dbReference>
<evidence type="ECO:0000259" key="2">
    <source>
        <dbReference type="SMART" id="SM00646"/>
    </source>
</evidence>
<keyword evidence="1" id="KW-0378">Hydrolase</keyword>
<comment type="caution">
    <text evidence="3">The sequence shown here is derived from an EMBL/GenBank/DDBJ whole genome shotgun (WGS) entry which is preliminary data.</text>
</comment>
<organism evidence="3 4">
    <name type="scientific">Lederbergia galactosidilytica</name>
    <dbReference type="NCBI Taxonomy" id="217031"/>
    <lineage>
        <taxon>Bacteria</taxon>
        <taxon>Bacillati</taxon>
        <taxon>Bacillota</taxon>
        <taxon>Bacilli</taxon>
        <taxon>Bacillales</taxon>
        <taxon>Bacillaceae</taxon>
        <taxon>Lederbergia</taxon>
    </lineage>
</organism>
<reference evidence="3 4" key="1">
    <citation type="submission" date="2015-05" db="EMBL/GenBank/DDBJ databases">
        <title>Comparison of genome.</title>
        <authorList>
            <person name="Zheng Z."/>
            <person name="Sun M."/>
        </authorList>
    </citation>
    <scope>NUCLEOTIDE SEQUENCE [LARGE SCALE GENOMIC DNA]</scope>
    <source>
        <strain evidence="3 4">G25-74</strain>
    </source>
</reference>